<dbReference type="SUPFAM" id="SSF82657">
    <property type="entry name" value="BolA-like"/>
    <property type="match status" value="1"/>
</dbReference>
<dbReference type="PANTHER" id="PTHR46230">
    <property type="match status" value="1"/>
</dbReference>
<dbReference type="OrthoDB" id="411584at2759"/>
<accession>A0A8H7DK40</accession>
<comment type="caution">
    <text evidence="2">The sequence shown here is derived from an EMBL/GenBank/DDBJ whole genome shotgun (WGS) entry which is preliminary data.</text>
</comment>
<dbReference type="InterPro" id="IPR002634">
    <property type="entry name" value="BolA"/>
</dbReference>
<proteinExistence type="inferred from homology"/>
<dbReference type="Proteomes" id="UP000623467">
    <property type="component" value="Unassembled WGS sequence"/>
</dbReference>
<protein>
    <submittedName>
        <fullName evidence="2">Bola-like protein</fullName>
    </submittedName>
</protein>
<dbReference type="InterPro" id="IPR036065">
    <property type="entry name" value="BolA-like_sf"/>
</dbReference>
<evidence type="ECO:0000256" key="1">
    <source>
        <dbReference type="RuleBase" id="RU003860"/>
    </source>
</evidence>
<dbReference type="Pfam" id="PF01722">
    <property type="entry name" value="BolA"/>
    <property type="match status" value="1"/>
</dbReference>
<gene>
    <name evidence="2" type="ORF">MSAN_00045600</name>
</gene>
<comment type="similarity">
    <text evidence="1">Belongs to the BolA/IbaG family.</text>
</comment>
<dbReference type="GO" id="GO:0005759">
    <property type="term" value="C:mitochondrial matrix"/>
    <property type="evidence" value="ECO:0007669"/>
    <property type="project" value="TreeGrafter"/>
</dbReference>
<sequence length="129" mass="14065">MAATTPVSQPGPLETAIREKVGVLEAAPAVRSCVCTVPQLTLEFNPTVLKISNDSWQHRHHAAMRAQGSDGTGETHFSVQIVSAAFQSKTTMQRHRLIYATLKAELDGGLHALSLQTRTEEEELQRSTS</sequence>
<dbReference type="Gene3D" id="3.30.300.90">
    <property type="entry name" value="BolA-like"/>
    <property type="match status" value="1"/>
</dbReference>
<keyword evidence="3" id="KW-1185">Reference proteome</keyword>
<organism evidence="2 3">
    <name type="scientific">Mycena sanguinolenta</name>
    <dbReference type="NCBI Taxonomy" id="230812"/>
    <lineage>
        <taxon>Eukaryota</taxon>
        <taxon>Fungi</taxon>
        <taxon>Dikarya</taxon>
        <taxon>Basidiomycota</taxon>
        <taxon>Agaricomycotina</taxon>
        <taxon>Agaricomycetes</taxon>
        <taxon>Agaricomycetidae</taxon>
        <taxon>Agaricales</taxon>
        <taxon>Marasmiineae</taxon>
        <taxon>Mycenaceae</taxon>
        <taxon>Mycena</taxon>
    </lineage>
</organism>
<evidence type="ECO:0000313" key="3">
    <source>
        <dbReference type="Proteomes" id="UP000623467"/>
    </source>
</evidence>
<dbReference type="PANTHER" id="PTHR46230:SF7">
    <property type="entry name" value="BOLA-LIKE PROTEIN 1"/>
    <property type="match status" value="1"/>
</dbReference>
<name>A0A8H7DK40_9AGAR</name>
<evidence type="ECO:0000313" key="2">
    <source>
        <dbReference type="EMBL" id="KAF7376302.1"/>
    </source>
</evidence>
<dbReference type="GO" id="GO:0044572">
    <property type="term" value="P:[4Fe-4S] cluster assembly"/>
    <property type="evidence" value="ECO:0007669"/>
    <property type="project" value="TreeGrafter"/>
</dbReference>
<dbReference type="AlphaFoldDB" id="A0A8H7DK40"/>
<dbReference type="EMBL" id="JACAZH010000001">
    <property type="protein sequence ID" value="KAF7376302.1"/>
    <property type="molecule type" value="Genomic_DNA"/>
</dbReference>
<reference evidence="2" key="1">
    <citation type="submission" date="2020-05" db="EMBL/GenBank/DDBJ databases">
        <title>Mycena genomes resolve the evolution of fungal bioluminescence.</title>
        <authorList>
            <person name="Tsai I.J."/>
        </authorList>
    </citation>
    <scope>NUCLEOTIDE SEQUENCE</scope>
    <source>
        <strain evidence="2">160909Yilan</strain>
    </source>
</reference>